<proteinExistence type="predicted"/>
<accession>A0A5K7XG70</accession>
<dbReference type="Proteomes" id="UP000326837">
    <property type="component" value="Chromosome"/>
</dbReference>
<protein>
    <recommendedName>
        <fullName evidence="3">Carboxypeptidase regulatory-like domain-containing protein</fullName>
    </recommendedName>
</protein>
<dbReference type="PROSITE" id="PS51257">
    <property type="entry name" value="PROKAR_LIPOPROTEIN"/>
    <property type="match status" value="1"/>
</dbReference>
<gene>
    <name evidence="1" type="ORF">PLANPX_5476</name>
</gene>
<name>A0A5K7XG70_9BACT</name>
<dbReference type="AlphaFoldDB" id="A0A5K7XG70"/>
<dbReference type="KEGG" id="lpav:PLANPX_5476"/>
<evidence type="ECO:0000313" key="2">
    <source>
        <dbReference type="Proteomes" id="UP000326837"/>
    </source>
</evidence>
<keyword evidence="2" id="KW-1185">Reference proteome</keyword>
<organism evidence="1 2">
    <name type="scientific">Lacipirellula parvula</name>
    <dbReference type="NCBI Taxonomy" id="2650471"/>
    <lineage>
        <taxon>Bacteria</taxon>
        <taxon>Pseudomonadati</taxon>
        <taxon>Planctomycetota</taxon>
        <taxon>Planctomycetia</taxon>
        <taxon>Pirellulales</taxon>
        <taxon>Lacipirellulaceae</taxon>
        <taxon>Lacipirellula</taxon>
    </lineage>
</organism>
<evidence type="ECO:0008006" key="3">
    <source>
        <dbReference type="Google" id="ProtNLM"/>
    </source>
</evidence>
<sequence length="159" mass="16429">MKNLICKAPARRRTATWLIASGMLLGCGDGHPPLAPVSGVVTFGGKPVETGTIAFHQPGGRSAAGALGPGGAYKLTTFEAGDGALLGTHKVVIDAVRVSGGPPPAKSFADEIKQSQMPQTSAGPTVQRLVPENYASQTSTPLEAEVKSEDNVINFHLKK</sequence>
<evidence type="ECO:0000313" key="1">
    <source>
        <dbReference type="EMBL" id="BBO35864.1"/>
    </source>
</evidence>
<reference evidence="2" key="1">
    <citation type="submission" date="2019-10" db="EMBL/GenBank/DDBJ databases">
        <title>Lacipirellula parvula gen. nov., sp. nov., representing a lineage of planctomycetes widespread in freshwater anoxic habitats, and description of the family Lacipirellulaceae.</title>
        <authorList>
            <person name="Dedysh S.N."/>
            <person name="Kulichevskaya I.S."/>
            <person name="Beletsky A.V."/>
            <person name="Rakitin A.L."/>
            <person name="Mardanov A.V."/>
            <person name="Ivanova A.A."/>
            <person name="Saltykova V.X."/>
            <person name="Rijpstra W.I.C."/>
            <person name="Sinninghe Damste J.S."/>
            <person name="Ravin N.V."/>
        </authorList>
    </citation>
    <scope>NUCLEOTIDE SEQUENCE [LARGE SCALE GENOMIC DNA]</scope>
    <source>
        <strain evidence="2">PX69</strain>
    </source>
</reference>
<dbReference type="EMBL" id="AP021861">
    <property type="protein sequence ID" value="BBO35864.1"/>
    <property type="molecule type" value="Genomic_DNA"/>
</dbReference>